<proteinExistence type="predicted"/>
<keyword evidence="1" id="KW-0472">Membrane</keyword>
<evidence type="ECO:0008006" key="4">
    <source>
        <dbReference type="Google" id="ProtNLM"/>
    </source>
</evidence>
<protein>
    <recommendedName>
        <fullName evidence="4">Sporulation protein</fullName>
    </recommendedName>
</protein>
<reference evidence="2 3" key="1">
    <citation type="submission" date="2013-06" db="EMBL/GenBank/DDBJ databases">
        <title>Rumen cellulosomics: divergent fiber-degrading strategies revealed by comparative genome-wide analysis of six Ruminococcal strains.</title>
        <authorList>
            <person name="Dassa B."/>
            <person name="Borovok I."/>
            <person name="Lamed R."/>
            <person name="Flint H."/>
            <person name="Yeoman C.J."/>
            <person name="White B."/>
            <person name="Bayer E.A."/>
        </authorList>
    </citation>
    <scope>NUCLEOTIDE SEQUENCE [LARGE SCALE GENOMIC DNA]</scope>
    <source>
        <strain evidence="2 3">SY3</strain>
    </source>
</reference>
<keyword evidence="1" id="KW-1133">Transmembrane helix</keyword>
<dbReference type="EMBL" id="JEOB01000004">
    <property type="protein sequence ID" value="EXM38628.1"/>
    <property type="molecule type" value="Genomic_DNA"/>
</dbReference>
<dbReference type="RefSeq" id="WP_037289878.1">
    <property type="nucleotide sequence ID" value="NZ_JEOB01000004.1"/>
</dbReference>
<dbReference type="PATRIC" id="fig|1341156.4.peg.2875"/>
<keyword evidence="3" id="KW-1185">Reference proteome</keyword>
<dbReference type="InterPro" id="IPR014197">
    <property type="entry name" value="Sporulation_prot_YunB"/>
</dbReference>
<sequence>MSRKRVSRKCKASYVFLAVLIVVFAAVISVIGELREHLAEITEYRGREAATDIITSAVERTVSRCPYDDIYKLVTDENGTVLSAQLDADSANRVKNILTEEVENGLNKLNEDGISIPIGTLIGIPLPAVGSNTIDLSVQQIGAVKSEFVSNLETAGINQSRLTVYAVVTVDIRAILPNGHTDISVTEEHIITDCLVVGEVPQSYFGE</sequence>
<dbReference type="AlphaFoldDB" id="A0A011VVL8"/>
<keyword evidence="1" id="KW-0812">Transmembrane</keyword>
<evidence type="ECO:0000256" key="1">
    <source>
        <dbReference type="SAM" id="Phobius"/>
    </source>
</evidence>
<evidence type="ECO:0000313" key="2">
    <source>
        <dbReference type="EMBL" id="EXM38628.1"/>
    </source>
</evidence>
<accession>A0A011VVL8</accession>
<dbReference type="Proteomes" id="UP000021369">
    <property type="component" value="Unassembled WGS sequence"/>
</dbReference>
<feature type="transmembrane region" description="Helical" evidence="1">
    <location>
        <begin position="12"/>
        <end position="32"/>
    </location>
</feature>
<comment type="caution">
    <text evidence="2">The sequence shown here is derived from an EMBL/GenBank/DDBJ whole genome shotgun (WGS) entry which is preliminary data.</text>
</comment>
<gene>
    <name evidence="2" type="ORF">RASY3_16380</name>
</gene>
<evidence type="ECO:0000313" key="3">
    <source>
        <dbReference type="Proteomes" id="UP000021369"/>
    </source>
</evidence>
<name>A0A011VVL8_RUMAL</name>
<dbReference type="Pfam" id="PF09560">
    <property type="entry name" value="Spore_YunB"/>
    <property type="match status" value="1"/>
</dbReference>
<organism evidence="2 3">
    <name type="scientific">Ruminococcus albus SY3</name>
    <dbReference type="NCBI Taxonomy" id="1341156"/>
    <lineage>
        <taxon>Bacteria</taxon>
        <taxon>Bacillati</taxon>
        <taxon>Bacillota</taxon>
        <taxon>Clostridia</taxon>
        <taxon>Eubacteriales</taxon>
        <taxon>Oscillospiraceae</taxon>
        <taxon>Ruminococcus</taxon>
    </lineage>
</organism>